<gene>
    <name evidence="4" type="ORF">BJ878DRAFT_337685</name>
</gene>
<dbReference type="PANTHER" id="PTHR35391:SF3">
    <property type="entry name" value="FINGER DOMAIN PROTEIN, PUTATIVE (AFU_ORTHOLOGUE AFUA_8G04300)-RELATED"/>
    <property type="match status" value="1"/>
</dbReference>
<feature type="compositionally biased region" description="Polar residues" evidence="2">
    <location>
        <begin position="1044"/>
        <end position="1067"/>
    </location>
</feature>
<dbReference type="InterPro" id="IPR058925">
    <property type="entry name" value="zf-C2H2_AcuF"/>
</dbReference>
<dbReference type="PROSITE" id="PS00028">
    <property type="entry name" value="ZINC_FINGER_C2H2_1"/>
    <property type="match status" value="2"/>
</dbReference>
<feature type="compositionally biased region" description="Basic and acidic residues" evidence="2">
    <location>
        <begin position="467"/>
        <end position="495"/>
    </location>
</feature>
<proteinExistence type="predicted"/>
<feature type="region of interest" description="Disordered" evidence="2">
    <location>
        <begin position="1043"/>
        <end position="1068"/>
    </location>
</feature>
<keyword evidence="1" id="KW-0479">Metal-binding</keyword>
<feature type="region of interest" description="Disordered" evidence="2">
    <location>
        <begin position="1142"/>
        <end position="1172"/>
    </location>
</feature>
<sequence>MSSTHNSTSTDLGLNNTHDTHLVSPLNYLHTISDSASSPYNPNGIIPWESMSKYSNYHHSELSEVDEEFFGADFHRTDSEVVKPFSNSTNDHEPPSLHPATAQHNIVPAAPTYPPSPRLTSIPNTPSPRGEAHGLTTKLMISQHELTTGLHNSCFQPFIPYTPVHPDSVQLSPEQSGGSGTSTDENIAPGVMAESWGAQQWPLFDTCGNFAHQPSRTTNWRDHGPTSAHPRGDDGTWEISQTTGQAGLDPEQRRMLGNVEVPTLKNQEEQRKIDKKNTQVLEWCSQTCSSNDGDNTNASYFTRMNGESFHQPSENSLRSLLEENGVAPVDDAVSIHENQLQDGQLYYYPKNEKFTDEDIRFMAQSRLWTDAPILPQITVTKFQPATANDAIRRLNEYSDSISLNSRTATWGTRRRSETSLTDMEGVTSGNFLSKLSINKPKDRERGRPRNNSLLDQGLHSLANIVRNKSDSKLKRNRHSQDLTEEAKASDARHNSQDALAPHSHHHKKSVPNMNTALAAITGPFTAVGATHARSGSITAVGPSPRSPTTPNRNQGFTRNIINRARSSSTQDKAAQQPGISQLWKSHGGPPVANLASPPLDAEPKPAPPPEEFDHEEIEEEDDDYADESDVKLESEEQAEPIVANIEGFKAHVRRLNPNMDPQYKWLVSKIAHQQEIRYKNLLCLRVKHLQAVAKQSCGAGRHCISLGGGATLLDAQGKPREVEQGSNGLQIFTNFSDCDSNTGEGAITEDTFPLGVPMPPSRNLPAEFECQLCFKAKGFKKPSDWTKHVHEDIQPFTCTYEKCKETKSFKRKADWVRHENERHRRLEWWQCAVADCTHPCYRKDNFLQHLVREHKLAEPKQKTKGAIKEARFTEPVWIMLEKCHVETKNRPEDEPCKFCGKTFNTWKKLTVHLAKHMEHISLPVLRLVEAKHVDANTIISPVEQILTPATPMDQQRVESSSPFPSNSVSPHMPTHMPTHMPIGVSLTSGFEQPSYHTTFDTPAHFVGMHAAMHQDVTYDQNPMYYNPYIPQIDQPHAFSPMHNGPSNFESNRQQAQGFDTGSENNPQPKMEQASAFALNFGFQHGMQDRNYLSQQPGAYSVQHNYVSNAPTSSVYPAPNMLGMSDPSFGFDHMAVSNQNYHQQPIPISRGPGSASSYENSPQTNVQQCYGQP</sequence>
<accession>A0A9P8CGG9</accession>
<dbReference type="InterPro" id="IPR013087">
    <property type="entry name" value="Znf_C2H2_type"/>
</dbReference>
<evidence type="ECO:0000313" key="5">
    <source>
        <dbReference type="Proteomes" id="UP000887226"/>
    </source>
</evidence>
<dbReference type="PROSITE" id="PS50157">
    <property type="entry name" value="ZINC_FINGER_C2H2_2"/>
    <property type="match status" value="1"/>
</dbReference>
<dbReference type="Pfam" id="PF26082">
    <property type="entry name" value="zf-C2H2_AcuF"/>
    <property type="match status" value="1"/>
</dbReference>
<keyword evidence="5" id="KW-1185">Reference proteome</keyword>
<dbReference type="PANTHER" id="PTHR35391">
    <property type="entry name" value="C2H2-TYPE DOMAIN-CONTAINING PROTEIN-RELATED"/>
    <property type="match status" value="1"/>
</dbReference>
<feature type="compositionally biased region" description="Acidic residues" evidence="2">
    <location>
        <begin position="610"/>
        <end position="627"/>
    </location>
</feature>
<feature type="compositionally biased region" description="Polar residues" evidence="2">
    <location>
        <begin position="1153"/>
        <end position="1172"/>
    </location>
</feature>
<feature type="region of interest" description="Disordered" evidence="2">
    <location>
        <begin position="107"/>
        <end position="132"/>
    </location>
</feature>
<organism evidence="4 5">
    <name type="scientific">Calycina marina</name>
    <dbReference type="NCBI Taxonomy" id="1763456"/>
    <lineage>
        <taxon>Eukaryota</taxon>
        <taxon>Fungi</taxon>
        <taxon>Dikarya</taxon>
        <taxon>Ascomycota</taxon>
        <taxon>Pezizomycotina</taxon>
        <taxon>Leotiomycetes</taxon>
        <taxon>Helotiales</taxon>
        <taxon>Pezizellaceae</taxon>
        <taxon>Calycina</taxon>
    </lineage>
</organism>
<evidence type="ECO:0000256" key="1">
    <source>
        <dbReference type="PROSITE-ProRule" id="PRU00042"/>
    </source>
</evidence>
<evidence type="ECO:0000313" key="4">
    <source>
        <dbReference type="EMBL" id="KAG9245700.1"/>
    </source>
</evidence>
<comment type="caution">
    <text evidence="4">The sequence shown here is derived from an EMBL/GenBank/DDBJ whole genome shotgun (WGS) entry which is preliminary data.</text>
</comment>
<evidence type="ECO:0000259" key="3">
    <source>
        <dbReference type="PROSITE" id="PS50157"/>
    </source>
</evidence>
<dbReference type="AlphaFoldDB" id="A0A9P8CGG9"/>
<feature type="region of interest" description="Disordered" evidence="2">
    <location>
        <begin position="436"/>
        <end position="509"/>
    </location>
</feature>
<reference evidence="4" key="1">
    <citation type="journal article" date="2021" name="IMA Fungus">
        <title>Genomic characterization of three marine fungi, including Emericellopsis atlantica sp. nov. with signatures of a generalist lifestyle and marine biomass degradation.</title>
        <authorList>
            <person name="Hagestad O.C."/>
            <person name="Hou L."/>
            <person name="Andersen J.H."/>
            <person name="Hansen E.H."/>
            <person name="Altermark B."/>
            <person name="Li C."/>
            <person name="Kuhnert E."/>
            <person name="Cox R.J."/>
            <person name="Crous P.W."/>
            <person name="Spatafora J.W."/>
            <person name="Lail K."/>
            <person name="Amirebrahimi M."/>
            <person name="Lipzen A."/>
            <person name="Pangilinan J."/>
            <person name="Andreopoulos W."/>
            <person name="Hayes R.D."/>
            <person name="Ng V."/>
            <person name="Grigoriev I.V."/>
            <person name="Jackson S.A."/>
            <person name="Sutton T.D.S."/>
            <person name="Dobson A.D.W."/>
            <person name="Rama T."/>
        </authorList>
    </citation>
    <scope>NUCLEOTIDE SEQUENCE</scope>
    <source>
        <strain evidence="4">TRa3180A</strain>
    </source>
</reference>
<dbReference type="OrthoDB" id="5315052at2759"/>
<dbReference type="SMART" id="SM00355">
    <property type="entry name" value="ZnF_C2H2"/>
    <property type="match status" value="3"/>
</dbReference>
<dbReference type="GO" id="GO:0008270">
    <property type="term" value="F:zinc ion binding"/>
    <property type="evidence" value="ECO:0007669"/>
    <property type="project" value="UniProtKB-KW"/>
</dbReference>
<dbReference type="Proteomes" id="UP000887226">
    <property type="component" value="Unassembled WGS sequence"/>
</dbReference>
<evidence type="ECO:0000256" key="2">
    <source>
        <dbReference type="SAM" id="MobiDB-lite"/>
    </source>
</evidence>
<feature type="region of interest" description="Disordered" evidence="2">
    <location>
        <begin position="535"/>
        <end position="637"/>
    </location>
</feature>
<feature type="domain" description="C2H2-type" evidence="3">
    <location>
        <begin position="894"/>
        <end position="916"/>
    </location>
</feature>
<feature type="compositionally biased region" description="Basic and acidic residues" evidence="2">
    <location>
        <begin position="219"/>
        <end position="234"/>
    </location>
</feature>
<feature type="compositionally biased region" description="Polar residues" evidence="2">
    <location>
        <begin position="546"/>
        <end position="583"/>
    </location>
</feature>
<feature type="region of interest" description="Disordered" evidence="2">
    <location>
        <begin position="215"/>
        <end position="251"/>
    </location>
</feature>
<dbReference type="EMBL" id="MU253834">
    <property type="protein sequence ID" value="KAG9245700.1"/>
    <property type="molecule type" value="Genomic_DNA"/>
</dbReference>
<keyword evidence="1" id="KW-0862">Zinc</keyword>
<name>A0A9P8CGG9_9HELO</name>
<protein>
    <recommendedName>
        <fullName evidence="3">C2H2-type domain-containing protein</fullName>
    </recommendedName>
</protein>
<keyword evidence="1" id="KW-0863">Zinc-finger</keyword>